<dbReference type="Gene3D" id="2.60.120.10">
    <property type="entry name" value="Jelly Rolls"/>
    <property type="match status" value="1"/>
</dbReference>
<evidence type="ECO:0000259" key="4">
    <source>
        <dbReference type="PROSITE" id="PS01124"/>
    </source>
</evidence>
<organism evidence="5 6">
    <name type="scientific">Blautia segnis</name>
    <dbReference type="NCBI Taxonomy" id="2763030"/>
    <lineage>
        <taxon>Bacteria</taxon>
        <taxon>Bacillati</taxon>
        <taxon>Bacillota</taxon>
        <taxon>Clostridia</taxon>
        <taxon>Lachnospirales</taxon>
        <taxon>Lachnospiraceae</taxon>
        <taxon>Blautia</taxon>
    </lineage>
</organism>
<proteinExistence type="predicted"/>
<dbReference type="Pfam" id="PF12833">
    <property type="entry name" value="HTH_18"/>
    <property type="match status" value="1"/>
</dbReference>
<evidence type="ECO:0000313" key="5">
    <source>
        <dbReference type="EMBL" id="MBC5650174.1"/>
    </source>
</evidence>
<dbReference type="InterPro" id="IPR009057">
    <property type="entry name" value="Homeodomain-like_sf"/>
</dbReference>
<sequence>MMNAEYENVLDDHPGKLHFTFVNTWDQLLPAHWHEHLEIVYVTGGAITASINDVSYELKKGDIFLVNSNDIHYTYTHEDARYFLLQIPPVHLERVSPRWNSLKFQEFIPGDRSINEHNLEKERESFQELRMEDGQKLIPEDSADGEKHRDMARASLNFKMAEIFHEIDGLYQEKKEGYHLLVLAAVYRLLFLLYTEGIRTEEEASGSHGALRDLERMKLCMEYVQAHYGETISLADAAGLLSITPEHFCRLFRKYTGQTFLAYVNQIRMEHFYNDLLETDENITFLLDKNGITNYKGFLLKFKDRYGQSPKAVRRKNRAL</sequence>
<protein>
    <submittedName>
        <fullName evidence="5">Helix-turn-helix transcriptional regulator</fullName>
    </submittedName>
</protein>
<dbReference type="InterPro" id="IPR011051">
    <property type="entry name" value="RmlC_Cupin_sf"/>
</dbReference>
<dbReference type="AlphaFoldDB" id="A0A8I0AGX9"/>
<evidence type="ECO:0000256" key="1">
    <source>
        <dbReference type="ARBA" id="ARBA00023015"/>
    </source>
</evidence>
<evidence type="ECO:0000256" key="2">
    <source>
        <dbReference type="ARBA" id="ARBA00023125"/>
    </source>
</evidence>
<dbReference type="SMART" id="SM00342">
    <property type="entry name" value="HTH_ARAC"/>
    <property type="match status" value="1"/>
</dbReference>
<accession>A0A8I0AGX9</accession>
<keyword evidence="2" id="KW-0238">DNA-binding</keyword>
<keyword evidence="1" id="KW-0805">Transcription regulation</keyword>
<dbReference type="InterPro" id="IPR003313">
    <property type="entry name" value="AraC-bd"/>
</dbReference>
<dbReference type="GO" id="GO:0003700">
    <property type="term" value="F:DNA-binding transcription factor activity"/>
    <property type="evidence" value="ECO:0007669"/>
    <property type="project" value="InterPro"/>
</dbReference>
<gene>
    <name evidence="5" type="ORF">H8S54_03295</name>
</gene>
<dbReference type="SUPFAM" id="SSF46689">
    <property type="entry name" value="Homeodomain-like"/>
    <property type="match status" value="1"/>
</dbReference>
<name>A0A8I0AGX9_9FIRM</name>
<dbReference type="SUPFAM" id="SSF51182">
    <property type="entry name" value="RmlC-like cupins"/>
    <property type="match status" value="1"/>
</dbReference>
<dbReference type="EMBL" id="JACOOT010000008">
    <property type="protein sequence ID" value="MBC5650174.1"/>
    <property type="molecule type" value="Genomic_DNA"/>
</dbReference>
<dbReference type="PROSITE" id="PS01124">
    <property type="entry name" value="HTH_ARAC_FAMILY_2"/>
    <property type="match status" value="1"/>
</dbReference>
<evidence type="ECO:0000313" key="6">
    <source>
        <dbReference type="Proteomes" id="UP000652847"/>
    </source>
</evidence>
<dbReference type="RefSeq" id="WP_186900910.1">
    <property type="nucleotide sequence ID" value="NZ_JACOOT010000008.1"/>
</dbReference>
<feature type="domain" description="HTH araC/xylS-type" evidence="4">
    <location>
        <begin position="218"/>
        <end position="316"/>
    </location>
</feature>
<evidence type="ECO:0000256" key="3">
    <source>
        <dbReference type="ARBA" id="ARBA00023163"/>
    </source>
</evidence>
<comment type="caution">
    <text evidence="5">The sequence shown here is derived from an EMBL/GenBank/DDBJ whole genome shotgun (WGS) entry which is preliminary data.</text>
</comment>
<dbReference type="Proteomes" id="UP000652847">
    <property type="component" value="Unassembled WGS sequence"/>
</dbReference>
<reference evidence="5 6" key="1">
    <citation type="submission" date="2020-08" db="EMBL/GenBank/DDBJ databases">
        <title>Genome public.</title>
        <authorList>
            <person name="Liu C."/>
            <person name="Sun Q."/>
        </authorList>
    </citation>
    <scope>NUCLEOTIDE SEQUENCE [LARGE SCALE GENOMIC DNA]</scope>
    <source>
        <strain evidence="5 6">BX17</strain>
    </source>
</reference>
<dbReference type="PANTHER" id="PTHR43280">
    <property type="entry name" value="ARAC-FAMILY TRANSCRIPTIONAL REGULATOR"/>
    <property type="match status" value="1"/>
</dbReference>
<dbReference type="InterPro" id="IPR018060">
    <property type="entry name" value="HTH_AraC"/>
</dbReference>
<keyword evidence="6" id="KW-1185">Reference proteome</keyword>
<dbReference type="GO" id="GO:0043565">
    <property type="term" value="F:sequence-specific DNA binding"/>
    <property type="evidence" value="ECO:0007669"/>
    <property type="project" value="InterPro"/>
</dbReference>
<dbReference type="Pfam" id="PF02311">
    <property type="entry name" value="AraC_binding"/>
    <property type="match status" value="1"/>
</dbReference>
<dbReference type="PANTHER" id="PTHR43280:SF34">
    <property type="entry name" value="ARAC-FAMILY TRANSCRIPTIONAL REGULATOR"/>
    <property type="match status" value="1"/>
</dbReference>
<keyword evidence="3" id="KW-0804">Transcription</keyword>
<dbReference type="Gene3D" id="1.10.10.60">
    <property type="entry name" value="Homeodomain-like"/>
    <property type="match status" value="2"/>
</dbReference>
<dbReference type="InterPro" id="IPR014710">
    <property type="entry name" value="RmlC-like_jellyroll"/>
</dbReference>